<sequence length="79" mass="9407">MKGRVYSCPNGHFSIFIRESCNNRSCPTCQSENKREWNSNTKEKVTNSPHYHLVFKLPSFLYPYILSHYKEFIEILFEA</sequence>
<accession>N1W8R6</accession>
<evidence type="ECO:0000313" key="3">
    <source>
        <dbReference type="Proteomes" id="UP000012227"/>
    </source>
</evidence>
<evidence type="ECO:0000313" key="2">
    <source>
        <dbReference type="EMBL" id="EMY69845.1"/>
    </source>
</evidence>
<dbReference type="EMBL" id="AOGY02000043">
    <property type="protein sequence ID" value="EMY69845.1"/>
    <property type="molecule type" value="Genomic_DNA"/>
</dbReference>
<organism evidence="2 3">
    <name type="scientific">Leptospira vanthielii serovar Holland str. Waz Holland = ATCC 700522</name>
    <dbReference type="NCBI Taxonomy" id="1218591"/>
    <lineage>
        <taxon>Bacteria</taxon>
        <taxon>Pseudomonadati</taxon>
        <taxon>Spirochaetota</taxon>
        <taxon>Spirochaetia</taxon>
        <taxon>Leptospirales</taxon>
        <taxon>Leptospiraceae</taxon>
        <taxon>Leptospira</taxon>
    </lineage>
</organism>
<feature type="domain" description="Transposase zinc-binding" evidence="1">
    <location>
        <begin position="3"/>
        <end position="55"/>
    </location>
</feature>
<dbReference type="STRING" id="1218591.LEP1GSC199_1632"/>
<gene>
    <name evidence="2" type="ORF">LEP1GSC199_1632</name>
</gene>
<dbReference type="Pfam" id="PF14319">
    <property type="entry name" value="Zn_Tnp_IS91"/>
    <property type="match status" value="1"/>
</dbReference>
<comment type="caution">
    <text evidence="2">The sequence shown here is derived from an EMBL/GenBank/DDBJ whole genome shotgun (WGS) entry which is preliminary data.</text>
</comment>
<name>N1W8R6_9LEPT</name>
<reference evidence="2 3" key="1">
    <citation type="submission" date="2013-03" db="EMBL/GenBank/DDBJ databases">
        <authorList>
            <person name="Harkins D.M."/>
            <person name="Durkin A.S."/>
            <person name="Brinkac L.M."/>
            <person name="Haft D.H."/>
            <person name="Selengut J.D."/>
            <person name="Sanka R."/>
            <person name="DePew J."/>
            <person name="Purushe J."/>
            <person name="Galloway R.L."/>
            <person name="Vinetz J.M."/>
            <person name="Sutton G.G."/>
            <person name="Nierman W.C."/>
            <person name="Fouts D.E."/>
        </authorList>
    </citation>
    <scope>NUCLEOTIDE SEQUENCE [LARGE SCALE GENOMIC DNA]</scope>
    <source>
        <strain evidence="2 3">Waz Holland</strain>
    </source>
</reference>
<feature type="non-terminal residue" evidence="2">
    <location>
        <position position="79"/>
    </location>
</feature>
<dbReference type="InterPro" id="IPR026889">
    <property type="entry name" value="Zn_Tnp"/>
</dbReference>
<evidence type="ECO:0000259" key="1">
    <source>
        <dbReference type="Pfam" id="PF14319"/>
    </source>
</evidence>
<dbReference type="Proteomes" id="UP000012227">
    <property type="component" value="Unassembled WGS sequence"/>
</dbReference>
<proteinExistence type="predicted"/>
<protein>
    <submittedName>
        <fullName evidence="2">Transposase zinc-binding domain protein</fullName>
    </submittedName>
</protein>
<dbReference type="AlphaFoldDB" id="N1W8R6"/>